<name>A0A7J5D6B5_9ACTN</name>
<evidence type="ECO:0000313" key="1">
    <source>
        <dbReference type="EMBL" id="KAB1979468.1"/>
    </source>
</evidence>
<evidence type="ECO:0000313" key="2">
    <source>
        <dbReference type="Proteomes" id="UP000442990"/>
    </source>
</evidence>
<sequence>MPQTLSDQIISDYEALVEPHVAHGRQQAARLGLAHLIATYGAQNVRTALAGLVANYEALGH</sequence>
<protein>
    <submittedName>
        <fullName evidence="1">Uncharacterized protein</fullName>
    </submittedName>
</protein>
<gene>
    <name evidence="1" type="ORF">F8144_36260</name>
</gene>
<proteinExistence type="predicted"/>
<accession>A0A7J5D6B5</accession>
<comment type="caution">
    <text evidence="1">The sequence shown here is derived from an EMBL/GenBank/DDBJ whole genome shotgun (WGS) entry which is preliminary data.</text>
</comment>
<organism evidence="1 2">
    <name type="scientific">Streptomyces triticiradicis</name>
    <dbReference type="NCBI Taxonomy" id="2651189"/>
    <lineage>
        <taxon>Bacteria</taxon>
        <taxon>Bacillati</taxon>
        <taxon>Actinomycetota</taxon>
        <taxon>Actinomycetes</taxon>
        <taxon>Kitasatosporales</taxon>
        <taxon>Streptomycetaceae</taxon>
        <taxon>Streptomyces</taxon>
    </lineage>
</organism>
<dbReference type="EMBL" id="WBKG01000042">
    <property type="protein sequence ID" value="KAB1979468.1"/>
    <property type="molecule type" value="Genomic_DNA"/>
</dbReference>
<reference evidence="1 2" key="1">
    <citation type="submission" date="2019-09" db="EMBL/GenBank/DDBJ databases">
        <title>Isolation and identification of active actinomycetes.</title>
        <authorList>
            <person name="Yu Z."/>
            <person name="Han C."/>
            <person name="Yu B."/>
        </authorList>
    </citation>
    <scope>NUCLEOTIDE SEQUENCE [LARGE SCALE GENOMIC DNA]</scope>
    <source>
        <strain evidence="1 2">NEAU-H2</strain>
    </source>
</reference>
<dbReference type="Proteomes" id="UP000442990">
    <property type="component" value="Unassembled WGS sequence"/>
</dbReference>
<keyword evidence="2" id="KW-1185">Reference proteome</keyword>
<dbReference type="RefSeq" id="WP_151473665.1">
    <property type="nucleotide sequence ID" value="NZ_WBKG01000042.1"/>
</dbReference>
<dbReference type="AlphaFoldDB" id="A0A7J5D6B5"/>